<protein>
    <submittedName>
        <fullName evidence="1">Uncharacterized protein</fullName>
    </submittedName>
</protein>
<dbReference type="EMBL" id="LR215974">
    <property type="protein sequence ID" value="VFB04315.1"/>
    <property type="molecule type" value="Genomic_DNA"/>
</dbReference>
<evidence type="ECO:0000313" key="1">
    <source>
        <dbReference type="EMBL" id="VFB04315.1"/>
    </source>
</evidence>
<evidence type="ECO:0000313" key="2">
    <source>
        <dbReference type="Proteomes" id="UP000290013"/>
    </source>
</evidence>
<dbReference type="AlphaFoldDB" id="A0A4U8WGY0"/>
<proteinExistence type="predicted"/>
<dbReference type="Proteomes" id="UP000290013">
    <property type="component" value="Chromosome"/>
</dbReference>
<accession>A0A4U8WGY0</accession>
<organism evidence="1 2">
    <name type="scientific">Chryseobacterium taihuense</name>
    <dbReference type="NCBI Taxonomy" id="1141221"/>
    <lineage>
        <taxon>Bacteria</taxon>
        <taxon>Pseudomonadati</taxon>
        <taxon>Bacteroidota</taxon>
        <taxon>Flavobacteriia</taxon>
        <taxon>Flavobacteriales</taxon>
        <taxon>Weeksellaceae</taxon>
        <taxon>Chryseobacterium group</taxon>
        <taxon>Chryseobacterium</taxon>
    </lineage>
</organism>
<name>A0A4U8WGY0_9FLAO</name>
<dbReference type="KEGG" id="ctai:NCTC12078_02338"/>
<reference evidence="1 2" key="1">
    <citation type="submission" date="2019-02" db="EMBL/GenBank/DDBJ databases">
        <authorList>
            <consortium name="Pathogen Informatics"/>
        </authorList>
    </citation>
    <scope>NUCLEOTIDE SEQUENCE [LARGE SCALE GENOMIC DNA]</scope>
    <source>
        <strain evidence="1 2">3012STDY6944375</strain>
    </source>
</reference>
<sequence length="157" mass="18244">MFLCFFFHQFFSQIYISGEAQIFGEENITSIPKSADEFKVSTRKLHHKERSGIAVTKKSSDIKVKKIIEDTKKTSLVNNFKYRKLPNSDTSLGISKNHIFSSVPASVFKLKYLQVFWIFDTPAFSYDSRDKSERFTIEVFHKADKRVFSVRPPPFIS</sequence>
<gene>
    <name evidence="1" type="ORF">NCTC12078_02338</name>
</gene>